<dbReference type="RefSeq" id="XP_007832140.1">
    <property type="nucleotide sequence ID" value="XM_007833949.1"/>
</dbReference>
<dbReference type="PANTHER" id="PTHR33048:SF47">
    <property type="entry name" value="INTEGRAL MEMBRANE PROTEIN-RELATED"/>
    <property type="match status" value="1"/>
</dbReference>
<keyword evidence="2 6" id="KW-0812">Transmembrane</keyword>
<dbReference type="InterPro" id="IPR052337">
    <property type="entry name" value="SAT4-like"/>
</dbReference>
<keyword evidence="4 6" id="KW-0472">Membrane</keyword>
<dbReference type="Proteomes" id="UP000030651">
    <property type="component" value="Unassembled WGS sequence"/>
</dbReference>
<feature type="transmembrane region" description="Helical" evidence="6">
    <location>
        <begin position="56"/>
        <end position="76"/>
    </location>
</feature>
<dbReference type="KEGG" id="pfy:PFICI_05368"/>
<accession>W3XDJ2</accession>
<evidence type="ECO:0000313" key="8">
    <source>
        <dbReference type="EMBL" id="ETS83492.1"/>
    </source>
</evidence>
<protein>
    <recommendedName>
        <fullName evidence="7">Rhodopsin domain-containing protein</fullName>
    </recommendedName>
</protein>
<dbReference type="PANTHER" id="PTHR33048">
    <property type="entry name" value="PTH11-LIKE INTEGRAL MEMBRANE PROTEIN (AFU_ORTHOLOGUE AFUA_5G11245)"/>
    <property type="match status" value="1"/>
</dbReference>
<dbReference type="HOGENOM" id="CLU_028200_25_1_1"/>
<evidence type="ECO:0000259" key="7">
    <source>
        <dbReference type="Pfam" id="PF20684"/>
    </source>
</evidence>
<dbReference type="STRING" id="1229662.W3XDJ2"/>
<proteinExistence type="inferred from homology"/>
<keyword evidence="3 6" id="KW-1133">Transmembrane helix</keyword>
<evidence type="ECO:0000256" key="5">
    <source>
        <dbReference type="ARBA" id="ARBA00038359"/>
    </source>
</evidence>
<evidence type="ECO:0000256" key="1">
    <source>
        <dbReference type="ARBA" id="ARBA00004141"/>
    </source>
</evidence>
<sequence length="227" mass="25281">MDPASLASDNIGGGLRAFAIVMTVLSAVSLICRIWSRALHRPTVYEGEHRFWWDDWIALATGVFCFAQMGVIIAMIDFAGLGRHIGTLTLGEIALFSKLLFTTEQLFGFTICLSKVSALLFYKRLFLPATDSKTFRTAFWTVFALNIAWEVGARFGSVFNCTPVAASWDPFMRGKCGSTTTLFFATALTSAFVDLCIMILPLPKIWGLRMTTWRKIGLSIVFFLASW</sequence>
<evidence type="ECO:0000256" key="4">
    <source>
        <dbReference type="ARBA" id="ARBA00023136"/>
    </source>
</evidence>
<feature type="domain" description="Rhodopsin" evidence="7">
    <location>
        <begin position="48"/>
        <end position="225"/>
    </location>
</feature>
<comment type="similarity">
    <text evidence="5">Belongs to the SAT4 family.</text>
</comment>
<evidence type="ECO:0000313" key="9">
    <source>
        <dbReference type="Proteomes" id="UP000030651"/>
    </source>
</evidence>
<organism evidence="8 9">
    <name type="scientific">Pestalotiopsis fici (strain W106-1 / CGMCC3.15140)</name>
    <dbReference type="NCBI Taxonomy" id="1229662"/>
    <lineage>
        <taxon>Eukaryota</taxon>
        <taxon>Fungi</taxon>
        <taxon>Dikarya</taxon>
        <taxon>Ascomycota</taxon>
        <taxon>Pezizomycotina</taxon>
        <taxon>Sordariomycetes</taxon>
        <taxon>Xylariomycetidae</taxon>
        <taxon>Amphisphaeriales</taxon>
        <taxon>Sporocadaceae</taxon>
        <taxon>Pestalotiopsis</taxon>
    </lineage>
</organism>
<dbReference type="InParanoid" id="W3XDJ2"/>
<dbReference type="GO" id="GO:0016020">
    <property type="term" value="C:membrane"/>
    <property type="evidence" value="ECO:0007669"/>
    <property type="project" value="UniProtKB-SubCell"/>
</dbReference>
<dbReference type="AlphaFoldDB" id="W3XDJ2"/>
<gene>
    <name evidence="8" type="ORF">PFICI_05368</name>
</gene>
<feature type="transmembrane region" description="Helical" evidence="6">
    <location>
        <begin position="106"/>
        <end position="126"/>
    </location>
</feature>
<evidence type="ECO:0000256" key="2">
    <source>
        <dbReference type="ARBA" id="ARBA00022692"/>
    </source>
</evidence>
<evidence type="ECO:0000256" key="6">
    <source>
        <dbReference type="SAM" id="Phobius"/>
    </source>
</evidence>
<comment type="subcellular location">
    <subcellularLocation>
        <location evidence="1">Membrane</location>
        <topology evidence="1">Multi-pass membrane protein</topology>
    </subcellularLocation>
</comment>
<feature type="transmembrane region" description="Helical" evidence="6">
    <location>
        <begin position="15"/>
        <end position="35"/>
    </location>
</feature>
<dbReference type="OrthoDB" id="3934549at2759"/>
<feature type="transmembrane region" description="Helical" evidence="6">
    <location>
        <begin position="179"/>
        <end position="200"/>
    </location>
</feature>
<keyword evidence="9" id="KW-1185">Reference proteome</keyword>
<dbReference type="OMA" id="MELAMIN"/>
<dbReference type="EMBL" id="KI912111">
    <property type="protein sequence ID" value="ETS83492.1"/>
    <property type="molecule type" value="Genomic_DNA"/>
</dbReference>
<reference evidence="9" key="1">
    <citation type="journal article" date="2015" name="BMC Genomics">
        <title>Genomic and transcriptomic analysis of the endophytic fungus Pestalotiopsis fici reveals its lifestyle and high potential for synthesis of natural products.</title>
        <authorList>
            <person name="Wang X."/>
            <person name="Zhang X."/>
            <person name="Liu L."/>
            <person name="Xiang M."/>
            <person name="Wang W."/>
            <person name="Sun X."/>
            <person name="Che Y."/>
            <person name="Guo L."/>
            <person name="Liu G."/>
            <person name="Guo L."/>
            <person name="Wang C."/>
            <person name="Yin W.B."/>
            <person name="Stadler M."/>
            <person name="Zhang X."/>
            <person name="Liu X."/>
        </authorList>
    </citation>
    <scope>NUCLEOTIDE SEQUENCE [LARGE SCALE GENOMIC DNA]</scope>
    <source>
        <strain evidence="9">W106-1 / CGMCC3.15140</strain>
    </source>
</reference>
<dbReference type="eggNOG" id="ENOG502TCPA">
    <property type="taxonomic scope" value="Eukaryota"/>
</dbReference>
<name>W3XDJ2_PESFW</name>
<dbReference type="InterPro" id="IPR049326">
    <property type="entry name" value="Rhodopsin_dom_fungi"/>
</dbReference>
<dbReference type="Pfam" id="PF20684">
    <property type="entry name" value="Fung_rhodopsin"/>
    <property type="match status" value="1"/>
</dbReference>
<dbReference type="GeneID" id="19270381"/>
<evidence type="ECO:0000256" key="3">
    <source>
        <dbReference type="ARBA" id="ARBA00022989"/>
    </source>
</evidence>